<keyword evidence="3" id="KW-1185">Reference proteome</keyword>
<accession>A0A8E5MED4</accession>
<feature type="compositionally biased region" description="Polar residues" evidence="1">
    <location>
        <begin position="90"/>
        <end position="99"/>
    </location>
</feature>
<feature type="region of interest" description="Disordered" evidence="1">
    <location>
        <begin position="1"/>
        <end position="65"/>
    </location>
</feature>
<gene>
    <name evidence="2" type="ORF">UV8b_00743</name>
</gene>
<feature type="region of interest" description="Disordered" evidence="1">
    <location>
        <begin position="78"/>
        <end position="130"/>
    </location>
</feature>
<dbReference type="KEGG" id="uvi:66061521"/>
<dbReference type="RefSeq" id="XP_042994175.1">
    <property type="nucleotide sequence ID" value="XM_043138241.1"/>
</dbReference>
<dbReference type="EMBL" id="CP072753">
    <property type="protein sequence ID" value="QUC16502.1"/>
    <property type="molecule type" value="Genomic_DNA"/>
</dbReference>
<sequence length="130" mass="14061">MRHSEGRSSYTTAEEHLQTRKPGGNGGSKAPKPDGSRDTRTAHDSGLSCANTRRRTLPDLDKPLPCLTRSGGLEMKLGSHLCLPPERPKGSTQGTSTRTLLRGKMEKSLSKLSKINPINNDNETRIAASP</sequence>
<evidence type="ECO:0000313" key="2">
    <source>
        <dbReference type="EMBL" id="QUC16502.1"/>
    </source>
</evidence>
<name>A0A8E5MED4_USTVR</name>
<evidence type="ECO:0000256" key="1">
    <source>
        <dbReference type="SAM" id="MobiDB-lite"/>
    </source>
</evidence>
<dbReference type="GeneID" id="66061521"/>
<organism evidence="2 3">
    <name type="scientific">Ustilaginoidea virens</name>
    <name type="common">Rice false smut fungus</name>
    <name type="synonym">Villosiclava virens</name>
    <dbReference type="NCBI Taxonomy" id="1159556"/>
    <lineage>
        <taxon>Eukaryota</taxon>
        <taxon>Fungi</taxon>
        <taxon>Dikarya</taxon>
        <taxon>Ascomycota</taxon>
        <taxon>Pezizomycotina</taxon>
        <taxon>Sordariomycetes</taxon>
        <taxon>Hypocreomycetidae</taxon>
        <taxon>Hypocreales</taxon>
        <taxon>Clavicipitaceae</taxon>
        <taxon>Ustilaginoidea</taxon>
    </lineage>
</organism>
<feature type="compositionally biased region" description="Polar residues" evidence="1">
    <location>
        <begin position="110"/>
        <end position="121"/>
    </location>
</feature>
<reference evidence="2" key="1">
    <citation type="submission" date="2020-03" db="EMBL/GenBank/DDBJ databases">
        <title>A mixture of massive structural variations and highly conserved coding sequences in Ustilaginoidea virens genome.</title>
        <authorList>
            <person name="Zhang K."/>
            <person name="Zhao Z."/>
            <person name="Zhang Z."/>
            <person name="Li Y."/>
            <person name="Hsiang T."/>
            <person name="Sun W."/>
        </authorList>
    </citation>
    <scope>NUCLEOTIDE SEQUENCE</scope>
    <source>
        <strain evidence="2">UV-8b</strain>
    </source>
</reference>
<protein>
    <submittedName>
        <fullName evidence="2">Uncharacterized protein</fullName>
    </submittedName>
</protein>
<dbReference type="Proteomes" id="UP000027002">
    <property type="component" value="Chromosome 1"/>
</dbReference>
<feature type="compositionally biased region" description="Basic and acidic residues" evidence="1">
    <location>
        <begin position="31"/>
        <end position="43"/>
    </location>
</feature>
<dbReference type="AlphaFoldDB" id="A0A8E5MED4"/>
<proteinExistence type="predicted"/>
<evidence type="ECO:0000313" key="3">
    <source>
        <dbReference type="Proteomes" id="UP000027002"/>
    </source>
</evidence>